<reference evidence="2 3" key="1">
    <citation type="submission" date="2018-03" db="EMBL/GenBank/DDBJ databases">
        <title>Arenimonas caeni sp. nov., isolated from activated sludge.</title>
        <authorList>
            <person name="Liu H."/>
        </authorList>
    </citation>
    <scope>NUCLEOTIDE SEQUENCE [LARGE SCALE GENOMIC DNA]</scope>
    <source>
        <strain evidence="3">z29</strain>
    </source>
</reference>
<dbReference type="RefSeq" id="WP_106990604.1">
    <property type="nucleotide sequence ID" value="NZ_KZ679090.1"/>
</dbReference>
<proteinExistence type="predicted"/>
<protein>
    <submittedName>
        <fullName evidence="2">Aspartyl beta-hydroxylase</fullName>
    </submittedName>
</protein>
<feature type="domain" description="Aspartyl/asparaginy/proline hydroxylase" evidence="1">
    <location>
        <begin position="32"/>
        <end position="193"/>
    </location>
</feature>
<dbReference type="Proteomes" id="UP000241736">
    <property type="component" value="Unassembled WGS sequence"/>
</dbReference>
<evidence type="ECO:0000259" key="1">
    <source>
        <dbReference type="Pfam" id="PF05118"/>
    </source>
</evidence>
<dbReference type="Pfam" id="PF05118">
    <property type="entry name" value="Asp_Arg_Hydrox"/>
    <property type="match status" value="1"/>
</dbReference>
<dbReference type="InterPro" id="IPR027443">
    <property type="entry name" value="IPNS-like_sf"/>
</dbReference>
<dbReference type="InterPro" id="IPR007803">
    <property type="entry name" value="Asp/Arg/Pro-Hydrxlase"/>
</dbReference>
<gene>
    <name evidence="2" type="ORF">C6N40_08605</name>
</gene>
<evidence type="ECO:0000313" key="2">
    <source>
        <dbReference type="EMBL" id="PRH82301.1"/>
    </source>
</evidence>
<name>A0A2P6M8L0_9GAMM</name>
<dbReference type="Gene3D" id="2.60.120.330">
    <property type="entry name" value="B-lactam Antibiotic, Isopenicillin N Synthase, Chain"/>
    <property type="match status" value="1"/>
</dbReference>
<evidence type="ECO:0000313" key="3">
    <source>
        <dbReference type="Proteomes" id="UP000241736"/>
    </source>
</evidence>
<dbReference type="SUPFAM" id="SSF51197">
    <property type="entry name" value="Clavaminate synthase-like"/>
    <property type="match status" value="1"/>
</dbReference>
<accession>A0A2P6M8L0</accession>
<comment type="caution">
    <text evidence="2">The sequence shown here is derived from an EMBL/GenBank/DDBJ whole genome shotgun (WGS) entry which is preliminary data.</text>
</comment>
<keyword evidence="3" id="KW-1185">Reference proteome</keyword>
<dbReference type="AlphaFoldDB" id="A0A2P6M8L0"/>
<dbReference type="OrthoDB" id="1441538at2"/>
<dbReference type="EMBL" id="PVLF01000012">
    <property type="protein sequence ID" value="PRH82301.1"/>
    <property type="molecule type" value="Genomic_DNA"/>
</dbReference>
<sequence>MVPGIETLQDPGADRPVAFARLAPPAPMLPALQAEVAALLGREWIAHVNQRDYRGGWDVLPLRCQRQHAQAHPVLQGFAIAGGDEWQDLPVLDQCPAIRDVLAGLHCPLRAARLMRLRPGAEILPHRDRDIELDDGQARLHVPVFTSPDVSFQVAGLPMAMAAGELWYFNAALEHAVRNDGRDDRIHLVVDCLANTWLHAAIAAGQPVYAPAN</sequence>
<organism evidence="2 3">
    <name type="scientific">Arenimonas caeni</name>
    <dbReference type="NCBI Taxonomy" id="2058085"/>
    <lineage>
        <taxon>Bacteria</taxon>
        <taxon>Pseudomonadati</taxon>
        <taxon>Pseudomonadota</taxon>
        <taxon>Gammaproteobacteria</taxon>
        <taxon>Lysobacterales</taxon>
        <taxon>Lysobacteraceae</taxon>
        <taxon>Arenimonas</taxon>
    </lineage>
</organism>